<dbReference type="GO" id="GO:0016491">
    <property type="term" value="F:oxidoreductase activity"/>
    <property type="evidence" value="ECO:0007669"/>
    <property type="project" value="InterPro"/>
</dbReference>
<dbReference type="GeneID" id="14888302"/>
<dbReference type="Gene3D" id="3.40.109.30">
    <property type="entry name" value="putative nitroreductase (tm1586), domain 2"/>
    <property type="match status" value="1"/>
</dbReference>
<dbReference type="VEuPathDB" id="AmoebaDB:EIN_285470"/>
<sequence>MAETSKIEFASLEPTLLDRILTRTYGTVYPTADQVTAINTFTTKINSMYAHTTSHANLRFKWKTSVNSTVWLGGTFTTSVFTAIQYNSSTDYIPCVSPIGNSGNGSELISIITGLYKRKKLSEIIYIEIAGTKYNKENALQKFTLKILEKIRFAPSASNKQEWRIVISENKMHFFGIKGSWTALDMGICTAHAQVALAGNKVEGKFEIEKPEICVPGD</sequence>
<gene>
    <name evidence="2" type="ORF">EIN_285470</name>
</gene>
<name>A0A0A1U8D9_ENTIV</name>
<keyword evidence="3" id="KW-1185">Reference proteome</keyword>
<dbReference type="SUPFAM" id="SSF55469">
    <property type="entry name" value="FMN-dependent nitroreductase-like"/>
    <property type="match status" value="1"/>
</dbReference>
<feature type="domain" description="Putative nitroreductase TM1586" evidence="1">
    <location>
        <begin position="68"/>
        <end position="196"/>
    </location>
</feature>
<dbReference type="InterPro" id="IPR029478">
    <property type="entry name" value="TM1586_NiRdase"/>
</dbReference>
<dbReference type="RefSeq" id="XP_004256092.1">
    <property type="nucleotide sequence ID" value="XM_004256044.1"/>
</dbReference>
<evidence type="ECO:0000313" key="2">
    <source>
        <dbReference type="EMBL" id="ELP89321.1"/>
    </source>
</evidence>
<evidence type="ECO:0000313" key="3">
    <source>
        <dbReference type="Proteomes" id="UP000014680"/>
    </source>
</evidence>
<reference evidence="2 3" key="1">
    <citation type="submission" date="2012-10" db="EMBL/GenBank/DDBJ databases">
        <authorList>
            <person name="Zafar N."/>
            <person name="Inman J."/>
            <person name="Hall N."/>
            <person name="Lorenzi H."/>
            <person name="Caler E."/>
        </authorList>
    </citation>
    <scope>NUCLEOTIDE SEQUENCE [LARGE SCALE GENOMIC DNA]</scope>
    <source>
        <strain evidence="2 3">IP1</strain>
    </source>
</reference>
<accession>A0A0A1U8D9</accession>
<protein>
    <recommendedName>
        <fullName evidence="1">Putative nitroreductase TM1586 domain-containing protein</fullName>
    </recommendedName>
</protein>
<dbReference type="EMBL" id="KB206647">
    <property type="protein sequence ID" value="ELP89321.1"/>
    <property type="molecule type" value="Genomic_DNA"/>
</dbReference>
<dbReference type="AlphaFoldDB" id="A0A0A1U8D9"/>
<dbReference type="Pfam" id="PF14512">
    <property type="entry name" value="TM1586_NiRdase"/>
    <property type="match status" value="1"/>
</dbReference>
<dbReference type="KEGG" id="eiv:EIN_285470"/>
<proteinExistence type="predicted"/>
<dbReference type="OrthoDB" id="25064at2759"/>
<dbReference type="InterPro" id="IPR000415">
    <property type="entry name" value="Nitroreductase-like"/>
</dbReference>
<organism evidence="2 3">
    <name type="scientific">Entamoeba invadens IP1</name>
    <dbReference type="NCBI Taxonomy" id="370355"/>
    <lineage>
        <taxon>Eukaryota</taxon>
        <taxon>Amoebozoa</taxon>
        <taxon>Evosea</taxon>
        <taxon>Archamoebae</taxon>
        <taxon>Mastigamoebida</taxon>
        <taxon>Entamoebidae</taxon>
        <taxon>Entamoeba</taxon>
    </lineage>
</organism>
<dbReference type="Proteomes" id="UP000014680">
    <property type="component" value="Unassembled WGS sequence"/>
</dbReference>
<evidence type="ECO:0000259" key="1">
    <source>
        <dbReference type="Pfam" id="PF14512"/>
    </source>
</evidence>